<evidence type="ECO:0000313" key="2">
    <source>
        <dbReference type="EMBL" id="PMD27804.1"/>
    </source>
</evidence>
<dbReference type="EMBL" id="KZ613465">
    <property type="protein sequence ID" value="PMD27804.1"/>
    <property type="molecule type" value="Genomic_DNA"/>
</dbReference>
<feature type="region of interest" description="Disordered" evidence="1">
    <location>
        <begin position="252"/>
        <end position="274"/>
    </location>
</feature>
<reference evidence="2 3" key="1">
    <citation type="submission" date="2016-05" db="EMBL/GenBank/DDBJ databases">
        <title>A degradative enzymes factory behind the ericoid mycorrhizal symbiosis.</title>
        <authorList>
            <consortium name="DOE Joint Genome Institute"/>
            <person name="Martino E."/>
            <person name="Morin E."/>
            <person name="Grelet G."/>
            <person name="Kuo A."/>
            <person name="Kohler A."/>
            <person name="Daghino S."/>
            <person name="Barry K."/>
            <person name="Choi C."/>
            <person name="Cichocki N."/>
            <person name="Clum A."/>
            <person name="Copeland A."/>
            <person name="Hainaut M."/>
            <person name="Haridas S."/>
            <person name="Labutti K."/>
            <person name="Lindquist E."/>
            <person name="Lipzen A."/>
            <person name="Khouja H.-R."/>
            <person name="Murat C."/>
            <person name="Ohm R."/>
            <person name="Olson A."/>
            <person name="Spatafora J."/>
            <person name="Veneault-Fourrey C."/>
            <person name="Henrissat B."/>
            <person name="Grigoriev I."/>
            <person name="Martin F."/>
            <person name="Perotto S."/>
        </authorList>
    </citation>
    <scope>NUCLEOTIDE SEQUENCE [LARGE SCALE GENOMIC DNA]</scope>
    <source>
        <strain evidence="2 3">UAMH 7357</strain>
    </source>
</reference>
<dbReference type="AlphaFoldDB" id="A0A2J6QNI4"/>
<evidence type="ECO:0000256" key="1">
    <source>
        <dbReference type="SAM" id="MobiDB-lite"/>
    </source>
</evidence>
<organism evidence="2 3">
    <name type="scientific">Hyaloscypha hepaticicola</name>
    <dbReference type="NCBI Taxonomy" id="2082293"/>
    <lineage>
        <taxon>Eukaryota</taxon>
        <taxon>Fungi</taxon>
        <taxon>Dikarya</taxon>
        <taxon>Ascomycota</taxon>
        <taxon>Pezizomycotina</taxon>
        <taxon>Leotiomycetes</taxon>
        <taxon>Helotiales</taxon>
        <taxon>Hyaloscyphaceae</taxon>
        <taxon>Hyaloscypha</taxon>
    </lineage>
</organism>
<gene>
    <name evidence="2" type="ORF">NA56DRAFT_696821</name>
</gene>
<keyword evidence="3" id="KW-1185">Reference proteome</keyword>
<evidence type="ECO:0000313" key="3">
    <source>
        <dbReference type="Proteomes" id="UP000235672"/>
    </source>
</evidence>
<protein>
    <submittedName>
        <fullName evidence="2">Uncharacterized protein</fullName>
    </submittedName>
</protein>
<dbReference type="Proteomes" id="UP000235672">
    <property type="component" value="Unassembled WGS sequence"/>
</dbReference>
<name>A0A2J6QNI4_9HELO</name>
<sequence length="619" mass="66670">MPPMRASAIGRQHTRWTVGTVWAASLLGLWVFGSLRSVYIKYLVQEHLIFDCVLMRDGFAWAGSGPQAATVMSEQGFKRALSQPQPGGCNFAAAASSSFFTLSFLIQLEARSKKALFDFTCPAPGPGPGARIVVVGAMPEEMVLGLHLHPRPIPTPSLLEIWISGSSGAWTNDRPGVLIDWRREPLVGELCCKPLFPATPFIGITVIAGGVGRGRRATSVSAREVQLLFDEWMNGEILVCQTCKQEVTTNKNRNSALPGTKAAGKDSGGVKDSEQSVDIDAPHVHTSQPCPQCSALLRKCLEIALAFRSRLKLGAWRSYQIPRLEPGLSRDERPALDLKSGVDKGRSTLLLAIRTGTVCVSGNTLQRMTWPPPVNVKRLSAIRDIATPRHVLPALNAVVIIAPYFCPVGGHGSPHDIPAAPRSQRQQLLFLLVELPCLPAIHDPDRYSSPNANQHPSARIIVSVIGLDTLDFWFPASWVVAEETHGVQHLSTPAFSSLEAAPARTLHAPFSSSVDRIGQPSGYAYLESASSEGSINSHGPCCQPSAPLSAPGWACCMPSPPSFRRANAFPPLPSNPGVASCLAVVLRNLSSRSVTVSPGDTSDSATSRRYEHRYICSTL</sequence>
<accession>A0A2J6QNI4</accession>
<proteinExistence type="predicted"/>